<evidence type="ECO:0000313" key="2">
    <source>
        <dbReference type="EMBL" id="QHS95685.1"/>
    </source>
</evidence>
<dbReference type="SUPFAM" id="SSF49899">
    <property type="entry name" value="Concanavalin A-like lectins/glucanases"/>
    <property type="match status" value="1"/>
</dbReference>
<evidence type="ECO:0000256" key="1">
    <source>
        <dbReference type="SAM" id="Phobius"/>
    </source>
</evidence>
<sequence length="299" mass="33849">MALATVIYAAISLYIVFTKTSLATNLLILFGLFIMVMYTLIPNATTMSWVLITVTLVVATIAFYGMFNIPIIGDIFNLAIVVGASFLVYKYIIKRFLNLHFTINPITIAVVAACVVIFWLYPKAQRKIEGEGKIILDEPVHLSSLRSIGEFNDGTKNTHNYHYSVSFWSFIHSQPGRNKYTPIFNYGAKPIVEYNQATQKIRVRVEKKTIYEGKITPQRWTNFVITYDRGIVDVFIDSKLVATESGIVPYMSYDIMTVGENNGISGGIGHVRYYDSPVSKATIDYNYKKFKMLNGKTFL</sequence>
<name>A0A6C0BTC4_9ZZZZ</name>
<dbReference type="InterPro" id="IPR013320">
    <property type="entry name" value="ConA-like_dom_sf"/>
</dbReference>
<dbReference type="Gene3D" id="2.60.120.200">
    <property type="match status" value="1"/>
</dbReference>
<dbReference type="EMBL" id="MN739255">
    <property type="protein sequence ID" value="QHS95685.1"/>
    <property type="molecule type" value="Genomic_DNA"/>
</dbReference>
<feature type="transmembrane region" description="Helical" evidence="1">
    <location>
        <begin position="22"/>
        <end position="41"/>
    </location>
</feature>
<organism evidence="2">
    <name type="scientific">viral metagenome</name>
    <dbReference type="NCBI Taxonomy" id="1070528"/>
    <lineage>
        <taxon>unclassified sequences</taxon>
        <taxon>metagenomes</taxon>
        <taxon>organismal metagenomes</taxon>
    </lineage>
</organism>
<accession>A0A6C0BTC4</accession>
<reference evidence="2" key="1">
    <citation type="journal article" date="2020" name="Nature">
        <title>Giant virus diversity and host interactions through global metagenomics.</title>
        <authorList>
            <person name="Schulz F."/>
            <person name="Roux S."/>
            <person name="Paez-Espino D."/>
            <person name="Jungbluth S."/>
            <person name="Walsh D.A."/>
            <person name="Denef V.J."/>
            <person name="McMahon K.D."/>
            <person name="Konstantinidis K.T."/>
            <person name="Eloe-Fadrosh E.A."/>
            <person name="Kyrpides N.C."/>
            <person name="Woyke T."/>
        </authorList>
    </citation>
    <scope>NUCLEOTIDE SEQUENCE</scope>
    <source>
        <strain evidence="2">GVMAG-M-3300018868-6</strain>
    </source>
</reference>
<dbReference type="AlphaFoldDB" id="A0A6C0BTC4"/>
<keyword evidence="1" id="KW-0472">Membrane</keyword>
<keyword evidence="1" id="KW-0812">Transmembrane</keyword>
<feature type="transmembrane region" description="Helical" evidence="1">
    <location>
        <begin position="47"/>
        <end position="67"/>
    </location>
</feature>
<dbReference type="Pfam" id="PF13385">
    <property type="entry name" value="Laminin_G_3"/>
    <property type="match status" value="1"/>
</dbReference>
<proteinExistence type="predicted"/>
<keyword evidence="1" id="KW-1133">Transmembrane helix</keyword>
<evidence type="ECO:0008006" key="3">
    <source>
        <dbReference type="Google" id="ProtNLM"/>
    </source>
</evidence>
<protein>
    <recommendedName>
        <fullName evidence="3">Lectin/glucanase superfamily protein</fullName>
    </recommendedName>
</protein>
<feature type="transmembrane region" description="Helical" evidence="1">
    <location>
        <begin position="74"/>
        <end position="93"/>
    </location>
</feature>
<feature type="transmembrane region" description="Helical" evidence="1">
    <location>
        <begin position="99"/>
        <end position="121"/>
    </location>
</feature>